<proteinExistence type="predicted"/>
<gene>
    <name evidence="1" type="ORF">ACFOS1_17630</name>
</gene>
<reference evidence="2" key="1">
    <citation type="journal article" date="2019" name="Int. J. Syst. Evol. Microbiol.">
        <title>The Global Catalogue of Microorganisms (GCM) 10K type strain sequencing project: providing services to taxonomists for standard genome sequencing and annotation.</title>
        <authorList>
            <consortium name="The Broad Institute Genomics Platform"/>
            <consortium name="The Broad Institute Genome Sequencing Center for Infectious Disease"/>
            <person name="Wu L."/>
            <person name="Ma J."/>
        </authorList>
    </citation>
    <scope>NUCLEOTIDE SEQUENCE [LARGE SCALE GENOMIC DNA]</scope>
    <source>
        <strain evidence="2">CECT 9128</strain>
    </source>
</reference>
<organism evidence="1 2">
    <name type="scientific">Zunongwangia endophytica</name>
    <dbReference type="NCBI Taxonomy" id="1808945"/>
    <lineage>
        <taxon>Bacteria</taxon>
        <taxon>Pseudomonadati</taxon>
        <taxon>Bacteroidota</taxon>
        <taxon>Flavobacteriia</taxon>
        <taxon>Flavobacteriales</taxon>
        <taxon>Flavobacteriaceae</taxon>
        <taxon>Zunongwangia</taxon>
    </lineage>
</organism>
<sequence>MRQLKIENLKREIENFKVDEENSYLNSYQEFIQYFSKIPKIEKHHLIISSHFVYGWMPTILKLKLNNLEEVLQILNKAKTDKILNYKELEKLRISINNSLVGSSKLLHFINPEIYPIWDSKIFKYWSGNKTTYGIQKPENYLEFTNQVKKTIQHKEFAKIHNKINELLKYDVSSVRALELLIFQSYK</sequence>
<dbReference type="Proteomes" id="UP001595793">
    <property type="component" value="Unassembled WGS sequence"/>
</dbReference>
<dbReference type="EMBL" id="JBHSAS010000012">
    <property type="protein sequence ID" value="MFC4029244.1"/>
    <property type="molecule type" value="Genomic_DNA"/>
</dbReference>
<dbReference type="RefSeq" id="WP_290236954.1">
    <property type="nucleotide sequence ID" value="NZ_JAUFPZ010000002.1"/>
</dbReference>
<protein>
    <submittedName>
        <fullName evidence="1">Uncharacterized protein</fullName>
    </submittedName>
</protein>
<accession>A0ABV8HEB9</accession>
<evidence type="ECO:0000313" key="1">
    <source>
        <dbReference type="EMBL" id="MFC4029244.1"/>
    </source>
</evidence>
<comment type="caution">
    <text evidence="1">The sequence shown here is derived from an EMBL/GenBank/DDBJ whole genome shotgun (WGS) entry which is preliminary data.</text>
</comment>
<keyword evidence="2" id="KW-1185">Reference proteome</keyword>
<evidence type="ECO:0000313" key="2">
    <source>
        <dbReference type="Proteomes" id="UP001595793"/>
    </source>
</evidence>
<name>A0ABV8HEB9_9FLAO</name>